<protein>
    <submittedName>
        <fullName evidence="1">Uncharacterized protein</fullName>
    </submittedName>
</protein>
<sequence>MSKLFDVDWINTIVTIGNLTKMPMFRINKQRMNLPQEHGSYKLLTLLSGS</sequence>
<dbReference type="Proteomes" id="UP000009138">
    <property type="component" value="Unassembled WGS sequence"/>
</dbReference>
<evidence type="ECO:0000313" key="1">
    <source>
        <dbReference type="EMBL" id="EIE81753.1"/>
    </source>
</evidence>
<dbReference type="EMBL" id="CH476735">
    <property type="protein sequence ID" value="EIE81753.1"/>
    <property type="molecule type" value="Genomic_DNA"/>
</dbReference>
<gene>
    <name evidence="1" type="ORF">RO3G_06458</name>
</gene>
<dbReference type="VEuPathDB" id="FungiDB:RO3G_06458"/>
<proteinExistence type="predicted"/>
<keyword evidence="2" id="KW-1185">Reference proteome</keyword>
<accession>I1BZX3</accession>
<reference evidence="1 2" key="1">
    <citation type="journal article" date="2009" name="PLoS Genet.">
        <title>Genomic analysis of the basal lineage fungus Rhizopus oryzae reveals a whole-genome duplication.</title>
        <authorList>
            <person name="Ma L.-J."/>
            <person name="Ibrahim A.S."/>
            <person name="Skory C."/>
            <person name="Grabherr M.G."/>
            <person name="Burger G."/>
            <person name="Butler M."/>
            <person name="Elias M."/>
            <person name="Idnurm A."/>
            <person name="Lang B.F."/>
            <person name="Sone T."/>
            <person name="Abe A."/>
            <person name="Calvo S.E."/>
            <person name="Corrochano L.M."/>
            <person name="Engels R."/>
            <person name="Fu J."/>
            <person name="Hansberg W."/>
            <person name="Kim J.-M."/>
            <person name="Kodira C.D."/>
            <person name="Koehrsen M.J."/>
            <person name="Liu B."/>
            <person name="Miranda-Saavedra D."/>
            <person name="O'Leary S."/>
            <person name="Ortiz-Castellanos L."/>
            <person name="Poulter R."/>
            <person name="Rodriguez-Romero J."/>
            <person name="Ruiz-Herrera J."/>
            <person name="Shen Y.-Q."/>
            <person name="Zeng Q."/>
            <person name="Galagan J."/>
            <person name="Birren B.W."/>
            <person name="Cuomo C.A."/>
            <person name="Wickes B.L."/>
        </authorList>
    </citation>
    <scope>NUCLEOTIDE SEQUENCE [LARGE SCALE GENOMIC DNA]</scope>
    <source>
        <strain evidence="2">RA 99-880 / ATCC MYA-4621 / FGSC 9543 / NRRL 43880</strain>
    </source>
</reference>
<dbReference type="InParanoid" id="I1BZX3"/>
<dbReference type="AlphaFoldDB" id="I1BZX3"/>
<evidence type="ECO:0000313" key="2">
    <source>
        <dbReference type="Proteomes" id="UP000009138"/>
    </source>
</evidence>
<dbReference type="GeneID" id="93613429"/>
<organism evidence="1 2">
    <name type="scientific">Rhizopus delemar (strain RA 99-880 / ATCC MYA-4621 / FGSC 9543 / NRRL 43880)</name>
    <name type="common">Mucormycosis agent</name>
    <name type="synonym">Rhizopus arrhizus var. delemar</name>
    <dbReference type="NCBI Taxonomy" id="246409"/>
    <lineage>
        <taxon>Eukaryota</taxon>
        <taxon>Fungi</taxon>
        <taxon>Fungi incertae sedis</taxon>
        <taxon>Mucoromycota</taxon>
        <taxon>Mucoromycotina</taxon>
        <taxon>Mucoromycetes</taxon>
        <taxon>Mucorales</taxon>
        <taxon>Mucorineae</taxon>
        <taxon>Rhizopodaceae</taxon>
        <taxon>Rhizopus</taxon>
    </lineage>
</organism>
<dbReference type="RefSeq" id="XP_067517149.1">
    <property type="nucleotide sequence ID" value="XM_067661048.1"/>
</dbReference>
<name>I1BZX3_RHIO9</name>